<evidence type="ECO:0000256" key="3">
    <source>
        <dbReference type="SAM" id="MobiDB-lite"/>
    </source>
</evidence>
<dbReference type="RefSeq" id="XP_056469728.1">
    <property type="nucleotide sequence ID" value="XM_056622312.1"/>
</dbReference>
<feature type="repeat" description="WD" evidence="2">
    <location>
        <begin position="376"/>
        <end position="393"/>
    </location>
</feature>
<dbReference type="InterPro" id="IPR036322">
    <property type="entry name" value="WD40_repeat_dom_sf"/>
</dbReference>
<accession>A0A9W9JXF8</accession>
<feature type="region of interest" description="Disordered" evidence="3">
    <location>
        <begin position="1"/>
        <end position="20"/>
    </location>
</feature>
<gene>
    <name evidence="4" type="ORF">N7532_009821</name>
</gene>
<dbReference type="Pfam" id="PF00400">
    <property type="entry name" value="WD40"/>
    <property type="match status" value="2"/>
</dbReference>
<evidence type="ECO:0000256" key="1">
    <source>
        <dbReference type="ARBA" id="ARBA00009890"/>
    </source>
</evidence>
<dbReference type="GO" id="GO:0032956">
    <property type="term" value="P:regulation of actin cytoskeleton organization"/>
    <property type="evidence" value="ECO:0007669"/>
    <property type="project" value="TreeGrafter"/>
</dbReference>
<dbReference type="InterPro" id="IPR037588">
    <property type="entry name" value="MLST8"/>
</dbReference>
<feature type="compositionally biased region" description="Polar residues" evidence="3">
    <location>
        <begin position="147"/>
        <end position="185"/>
    </location>
</feature>
<feature type="region of interest" description="Disordered" evidence="3">
    <location>
        <begin position="824"/>
        <end position="884"/>
    </location>
</feature>
<feature type="region of interest" description="Disordered" evidence="3">
    <location>
        <begin position="957"/>
        <end position="989"/>
    </location>
</feature>
<dbReference type="GeneID" id="81361291"/>
<dbReference type="SMART" id="SM00320">
    <property type="entry name" value="WD40"/>
    <property type="match status" value="5"/>
</dbReference>
<dbReference type="SUPFAM" id="SSF50978">
    <property type="entry name" value="WD40 repeat-like"/>
    <property type="match status" value="1"/>
</dbReference>
<dbReference type="GO" id="GO:0031932">
    <property type="term" value="C:TORC2 complex"/>
    <property type="evidence" value="ECO:0007669"/>
    <property type="project" value="InterPro"/>
</dbReference>
<dbReference type="GO" id="GO:0031931">
    <property type="term" value="C:TORC1 complex"/>
    <property type="evidence" value="ECO:0007669"/>
    <property type="project" value="InterPro"/>
</dbReference>
<evidence type="ECO:0000256" key="2">
    <source>
        <dbReference type="PROSITE-ProRule" id="PRU00221"/>
    </source>
</evidence>
<reference evidence="4" key="2">
    <citation type="journal article" date="2023" name="IMA Fungus">
        <title>Comparative genomic study of the Penicillium genus elucidates a diverse pangenome and 15 lateral gene transfer events.</title>
        <authorList>
            <person name="Petersen C."/>
            <person name="Sorensen T."/>
            <person name="Nielsen M.R."/>
            <person name="Sondergaard T.E."/>
            <person name="Sorensen J.L."/>
            <person name="Fitzpatrick D.A."/>
            <person name="Frisvad J.C."/>
            <person name="Nielsen K.L."/>
        </authorList>
    </citation>
    <scope>NUCLEOTIDE SEQUENCE</scope>
    <source>
        <strain evidence="4">IBT 30761</strain>
    </source>
</reference>
<proteinExistence type="inferred from homology"/>
<dbReference type="EMBL" id="JAPQKI010000010">
    <property type="protein sequence ID" value="KAJ5085050.1"/>
    <property type="molecule type" value="Genomic_DNA"/>
</dbReference>
<dbReference type="InterPro" id="IPR001680">
    <property type="entry name" value="WD40_rpt"/>
</dbReference>
<dbReference type="OrthoDB" id="10248252at2759"/>
<feature type="region of interest" description="Disordered" evidence="3">
    <location>
        <begin position="56"/>
        <end position="234"/>
    </location>
</feature>
<comment type="similarity">
    <text evidence="1">Belongs to the WD repeat LST8 family.</text>
</comment>
<evidence type="ECO:0000313" key="5">
    <source>
        <dbReference type="Proteomes" id="UP001149074"/>
    </source>
</evidence>
<feature type="compositionally biased region" description="Polar residues" evidence="3">
    <location>
        <begin position="829"/>
        <end position="848"/>
    </location>
</feature>
<dbReference type="PROSITE" id="PS50082">
    <property type="entry name" value="WD_REPEATS_2"/>
    <property type="match status" value="1"/>
</dbReference>
<dbReference type="PANTHER" id="PTHR19842">
    <property type="entry name" value="G BETA-LIKE PROTEIN GBL"/>
    <property type="match status" value="1"/>
</dbReference>
<evidence type="ECO:0000313" key="4">
    <source>
        <dbReference type="EMBL" id="KAJ5085050.1"/>
    </source>
</evidence>
<dbReference type="Gene3D" id="2.130.10.10">
    <property type="entry name" value="YVTN repeat-like/Quinoprotein amine dehydrogenase"/>
    <property type="match status" value="1"/>
</dbReference>
<comment type="caution">
    <text evidence="4">The sequence shown here is derived from an EMBL/GenBank/DDBJ whole genome shotgun (WGS) entry which is preliminary data.</text>
</comment>
<feature type="compositionally biased region" description="Basic and acidic residues" evidence="3">
    <location>
        <begin position="216"/>
        <end position="229"/>
    </location>
</feature>
<feature type="compositionally biased region" description="Acidic residues" evidence="3">
    <location>
        <begin position="959"/>
        <end position="969"/>
    </location>
</feature>
<dbReference type="PANTHER" id="PTHR19842:SF2">
    <property type="entry name" value="WD REPEAT PROTEIN (AFU_ORTHOLOGUE AFUA_5G04300)"/>
    <property type="match status" value="1"/>
</dbReference>
<keyword evidence="5" id="KW-1185">Reference proteome</keyword>
<dbReference type="Proteomes" id="UP001149074">
    <property type="component" value="Unassembled WGS sequence"/>
</dbReference>
<protein>
    <recommendedName>
        <fullName evidence="6">WD40 repeat-like protein</fullName>
    </recommendedName>
</protein>
<feature type="compositionally biased region" description="Low complexity" evidence="3">
    <location>
        <begin position="109"/>
        <end position="128"/>
    </location>
</feature>
<keyword evidence="2" id="KW-0853">WD repeat</keyword>
<feature type="compositionally biased region" description="Basic residues" evidence="3">
    <location>
        <begin position="871"/>
        <end position="884"/>
    </location>
</feature>
<organism evidence="4 5">
    <name type="scientific">Penicillium argentinense</name>
    <dbReference type="NCBI Taxonomy" id="1131581"/>
    <lineage>
        <taxon>Eukaryota</taxon>
        <taxon>Fungi</taxon>
        <taxon>Dikarya</taxon>
        <taxon>Ascomycota</taxon>
        <taxon>Pezizomycotina</taxon>
        <taxon>Eurotiomycetes</taxon>
        <taxon>Eurotiomycetidae</taxon>
        <taxon>Eurotiales</taxon>
        <taxon>Aspergillaceae</taxon>
        <taxon>Penicillium</taxon>
    </lineage>
</organism>
<dbReference type="GO" id="GO:0031929">
    <property type="term" value="P:TOR signaling"/>
    <property type="evidence" value="ECO:0007669"/>
    <property type="project" value="InterPro"/>
</dbReference>
<sequence length="989" mass="109022">MSNPGASSYRSRVSRRREPRNIPLEAEVLLNKFIWGKATLPNRLMEFPIPLDCAWADSPSQHNPQPSRFDAPQQPQKSNATSDPNSFSRATPSQSSTPDSRSRALKPISKNTTNTPPQPQPQLLSKSPVASSKYEKDSLRKVVAVHNASQQHQGTNTPRQATSAQRSHNTTSPRLRIESASSRTPGVQDVNCRRSRRSRPLPGTYNVRALASEAFGPEREDPKDDDRAILKPNSTNFSPAISLAVTPQASQLVQTPLARKRPDLGKFILGRQCGRSRVMHDDPIYSQLSSELVPWRQWKGASNDVVSLAWSPDGSQFAAGAVAPTDEYNRGNNLVLGNLIRNSLHELSDHWKPRPNPRNTLDPRLFTTVSTTQWVGDRLFTGSFDHTVKIWDVLQETSMSCVQTLMHTSQVEVMANSAHMPGRLVTGTHDGFRLWTLGSDPSSISLDLSRGPMQKNVPLVPTSLAWGQTPETKNFIIGGMAQNEDANNLDIVRSGHLELWRMEEASVTSKKLMPCSQNIFDIKWHPSMPKFATASPLTTNPKEHPVGTRSLVHIYTYQSWADKVITTDALPCPALDINEITFPPFGDTYVTASCTDGSTYVWDIRMRQIIHRLQHGEPLSPISHEYTREAVDVGVRTAVWGASIDQFYTGASDGVLKQWDIRRSPEDVLLANTASLGDGIMSSAFSPDKGHLLLGDSGGGIHVLSSGPTSDPEPGTFRVFFEHSLPEPESEVTAISAANELVSSGQLTMHPTFGPVQGPQYSGPVARWARKLSLDANASTEQILKMPLLEEIQLCQFEGPRPEDRVGLDQRSRDELRKLVNIAMARNKPGNSSLGHARQSTGHGNLTSQKRKRDASPICVSSDDAEDRTRTHGPMKKKKKKRAKARKVMLAKQEHEPTVNNPDKQVEIIDLTLEDDEDHTIPLGLSATDPQPASLVDGLIGACMMDESTESIANVPNESLDEAVDESLEDDHWWPDSGQVDANIPTGEN</sequence>
<feature type="compositionally biased region" description="Polar residues" evidence="3">
    <location>
        <begin position="73"/>
        <end position="99"/>
    </location>
</feature>
<dbReference type="AlphaFoldDB" id="A0A9W9JXF8"/>
<name>A0A9W9JXF8_9EURO</name>
<dbReference type="InterPro" id="IPR015943">
    <property type="entry name" value="WD40/YVTN_repeat-like_dom_sf"/>
</dbReference>
<evidence type="ECO:0008006" key="6">
    <source>
        <dbReference type="Google" id="ProtNLM"/>
    </source>
</evidence>
<reference evidence="4" key="1">
    <citation type="submission" date="2022-11" db="EMBL/GenBank/DDBJ databases">
        <authorList>
            <person name="Petersen C."/>
        </authorList>
    </citation>
    <scope>NUCLEOTIDE SEQUENCE</scope>
    <source>
        <strain evidence="4">IBT 30761</strain>
    </source>
</reference>